<proteinExistence type="predicted"/>
<gene>
    <name evidence="2" type="ORF">HUG10_21355</name>
</gene>
<keyword evidence="1" id="KW-1133">Transmembrane helix</keyword>
<feature type="transmembrane region" description="Helical" evidence="1">
    <location>
        <begin position="34"/>
        <end position="53"/>
    </location>
</feature>
<dbReference type="Proteomes" id="UP000509750">
    <property type="component" value="Plasmid unnamed3"/>
</dbReference>
<reference evidence="2 3" key="1">
    <citation type="submission" date="2020-07" db="EMBL/GenBank/DDBJ databases">
        <title>Gai3-2, isolated from salt lake.</title>
        <authorList>
            <person name="Cui H."/>
            <person name="Shi X."/>
        </authorList>
    </citation>
    <scope>NUCLEOTIDE SEQUENCE [LARGE SCALE GENOMIC DNA]</scope>
    <source>
        <strain evidence="2 3">Gai3-2</strain>
        <plasmid evidence="2 3">unnamed3</plasmid>
    </source>
</reference>
<dbReference type="RefSeq" id="WP_179171711.1">
    <property type="nucleotide sequence ID" value="NZ_CP058532.1"/>
</dbReference>
<dbReference type="KEGG" id="halg:HUG10_21355"/>
<organism evidence="2 3">
    <name type="scientific">Halorarum halophilum</name>
    <dbReference type="NCBI Taxonomy" id="2743090"/>
    <lineage>
        <taxon>Archaea</taxon>
        <taxon>Methanobacteriati</taxon>
        <taxon>Methanobacteriota</taxon>
        <taxon>Stenosarchaea group</taxon>
        <taxon>Halobacteria</taxon>
        <taxon>Halobacteriales</taxon>
        <taxon>Haloferacaceae</taxon>
        <taxon>Halorarum</taxon>
    </lineage>
</organism>
<dbReference type="EMBL" id="CP058532">
    <property type="protein sequence ID" value="QLG30137.1"/>
    <property type="molecule type" value="Genomic_DNA"/>
</dbReference>
<keyword evidence="1" id="KW-0472">Membrane</keyword>
<name>A0A7D5KGV8_9EURY</name>
<evidence type="ECO:0000313" key="3">
    <source>
        <dbReference type="Proteomes" id="UP000509750"/>
    </source>
</evidence>
<evidence type="ECO:0000256" key="1">
    <source>
        <dbReference type="SAM" id="Phobius"/>
    </source>
</evidence>
<keyword evidence="2" id="KW-0614">Plasmid</keyword>
<sequence length="72" mass="7493">MAPRMKDVASVVLVGALTAVWLHQTLTPGVEVDFAVKTLVLTFAMAGGITLFGKGTVQAAREFVGNGSSNDE</sequence>
<accession>A0A7D5KGV8</accession>
<dbReference type="GeneID" id="56031438"/>
<dbReference type="AlphaFoldDB" id="A0A7D5KGV8"/>
<geneLocation type="plasmid" evidence="2 3">
    <name>unnamed3</name>
</geneLocation>
<keyword evidence="3" id="KW-1185">Reference proteome</keyword>
<protein>
    <submittedName>
        <fullName evidence="2">Uncharacterized protein</fullName>
    </submittedName>
</protein>
<evidence type="ECO:0000313" key="2">
    <source>
        <dbReference type="EMBL" id="QLG30137.1"/>
    </source>
</evidence>
<keyword evidence="1" id="KW-0812">Transmembrane</keyword>